<gene>
    <name evidence="2" type="ORF">ERS852411_02387</name>
</gene>
<evidence type="ECO:0000313" key="2">
    <source>
        <dbReference type="EMBL" id="CUO92176.1"/>
    </source>
</evidence>
<proteinExistence type="predicted"/>
<dbReference type="Proteomes" id="UP000095746">
    <property type="component" value="Unassembled WGS sequence"/>
</dbReference>
<reference evidence="2 3" key="1">
    <citation type="submission" date="2015-09" db="EMBL/GenBank/DDBJ databases">
        <authorList>
            <consortium name="Pathogen Informatics"/>
        </authorList>
    </citation>
    <scope>NUCLEOTIDE SEQUENCE [LARGE SCALE GENOMIC DNA]</scope>
    <source>
        <strain evidence="2 3">2789STDY5608854</strain>
    </source>
</reference>
<evidence type="ECO:0000313" key="3">
    <source>
        <dbReference type="Proteomes" id="UP000095746"/>
    </source>
</evidence>
<dbReference type="AlphaFoldDB" id="A0A174J1N9"/>
<organism evidence="2 3">
    <name type="scientific">Flavonifractor plautii</name>
    <name type="common">Fusobacterium plautii</name>
    <dbReference type="NCBI Taxonomy" id="292800"/>
    <lineage>
        <taxon>Bacteria</taxon>
        <taxon>Bacillati</taxon>
        <taxon>Bacillota</taxon>
        <taxon>Clostridia</taxon>
        <taxon>Eubacteriales</taxon>
        <taxon>Oscillospiraceae</taxon>
        <taxon>Flavonifractor</taxon>
    </lineage>
</organism>
<feature type="compositionally biased region" description="Basic and acidic residues" evidence="1">
    <location>
        <begin position="230"/>
        <end position="252"/>
    </location>
</feature>
<evidence type="ECO:0000256" key="1">
    <source>
        <dbReference type="SAM" id="MobiDB-lite"/>
    </source>
</evidence>
<feature type="compositionally biased region" description="Basic residues" evidence="1">
    <location>
        <begin position="257"/>
        <end position="266"/>
    </location>
</feature>
<protein>
    <submittedName>
        <fullName evidence="2">Uncharacterized protein</fullName>
    </submittedName>
</protein>
<sequence>MGGQIINFGHGLVVLGLVDAPQLQHLAQNQRCAVLIVLQIAVGIVGRGVVGDGDQAGALGQIQLRQLLAEVVLGRRGHAVAALSQVNIVEVPLQNLLLGVGLVKVQGGEDLQNLPFYRHIVVLGGILDELLGDGGAALNIAAGEHEQHPLEGTLPVDAVVLPERLVLDGHGGVDQIIWDLLKVDQLAVFCSMEGQVLHIFPRSGILIINRTGLVHDEIGLQMGLRDDDRLDVDRGKAEQDSPRDHADQEEGAQHLPYRARNHRSRGRPPPLPAPVRIGALIGC</sequence>
<name>A0A174J1N9_FLAPL</name>
<dbReference type="EMBL" id="CYZT01000206">
    <property type="protein sequence ID" value="CUO92176.1"/>
    <property type="molecule type" value="Genomic_DNA"/>
</dbReference>
<accession>A0A174J1N9</accession>
<feature type="region of interest" description="Disordered" evidence="1">
    <location>
        <begin position="230"/>
        <end position="273"/>
    </location>
</feature>